<dbReference type="PROSITE" id="PS51704">
    <property type="entry name" value="GP_PDE"/>
    <property type="match status" value="1"/>
</dbReference>
<dbReference type="InterPro" id="IPR017946">
    <property type="entry name" value="PLC-like_Pdiesterase_TIM-brl"/>
</dbReference>
<dbReference type="KEGG" id="bhg:I6G56_18245"/>
<dbReference type="GO" id="GO:0006629">
    <property type="term" value="P:lipid metabolic process"/>
    <property type="evidence" value="ECO:0007669"/>
    <property type="project" value="InterPro"/>
</dbReference>
<evidence type="ECO:0000313" key="1">
    <source>
        <dbReference type="EMBL" id="QPS43463.1"/>
    </source>
</evidence>
<dbReference type="PROSITE" id="PS51318">
    <property type="entry name" value="TAT"/>
    <property type="match status" value="1"/>
</dbReference>
<dbReference type="AlphaFoldDB" id="A0A7U4P1P5"/>
<dbReference type="SUPFAM" id="SSF51695">
    <property type="entry name" value="PLC-like phosphodiesterases"/>
    <property type="match status" value="1"/>
</dbReference>
<dbReference type="GO" id="GO:0008081">
    <property type="term" value="F:phosphoric diester hydrolase activity"/>
    <property type="evidence" value="ECO:0007669"/>
    <property type="project" value="InterPro"/>
</dbReference>
<accession>A0A7T2U0I2</accession>
<dbReference type="Gene3D" id="3.20.20.190">
    <property type="entry name" value="Phosphatidylinositol (PI) phosphodiesterase"/>
    <property type="match status" value="1"/>
</dbReference>
<dbReference type="RefSeq" id="WP_006029431.1">
    <property type="nucleotide sequence ID" value="NZ_CP013380.1"/>
</dbReference>
<evidence type="ECO:0000313" key="2">
    <source>
        <dbReference type="Proteomes" id="UP000594943"/>
    </source>
</evidence>
<dbReference type="PANTHER" id="PTHR46211">
    <property type="entry name" value="GLYCEROPHOSPHORYL DIESTER PHOSPHODIESTERASE"/>
    <property type="match status" value="1"/>
</dbReference>
<dbReference type="PROSITE" id="PS51257">
    <property type="entry name" value="PROKAR_LIPOPROTEIN"/>
    <property type="match status" value="1"/>
</dbReference>
<dbReference type="InterPro" id="IPR030395">
    <property type="entry name" value="GP_PDE_dom"/>
</dbReference>
<proteinExistence type="predicted"/>
<dbReference type="PANTHER" id="PTHR46211:SF10">
    <property type="entry name" value="EXPORTED PROTEIN"/>
    <property type="match status" value="1"/>
</dbReference>
<accession>A0A7U4P1P5</accession>
<protein>
    <submittedName>
        <fullName evidence="1">Glycerophosphodiester phosphodiesterase</fullName>
    </submittedName>
</protein>
<dbReference type="EMBL" id="CP065686">
    <property type="protein sequence ID" value="QPS43463.1"/>
    <property type="molecule type" value="Genomic_DNA"/>
</dbReference>
<dbReference type="Proteomes" id="UP000594943">
    <property type="component" value="Chromosome 1"/>
</dbReference>
<organism evidence="1 2">
    <name type="scientific">Burkholderia humptydooensis</name>
    <dbReference type="NCBI Taxonomy" id="430531"/>
    <lineage>
        <taxon>Bacteria</taxon>
        <taxon>Pseudomonadati</taxon>
        <taxon>Pseudomonadota</taxon>
        <taxon>Betaproteobacteria</taxon>
        <taxon>Burkholderiales</taxon>
        <taxon>Burkholderiaceae</taxon>
        <taxon>Burkholderia</taxon>
        <taxon>pseudomallei group</taxon>
    </lineage>
</organism>
<reference evidence="1 2" key="1">
    <citation type="submission" date="2020-12" db="EMBL/GenBank/DDBJ databases">
        <title>FDA dAtabase for Regulatory Grade micrObial Sequences (FDA-ARGOS): Supporting development and validation of Infectious Disease Dx tests.</title>
        <authorList>
            <person name="Nelson B."/>
            <person name="Plummer A."/>
            <person name="Tallon L."/>
            <person name="Sadzewicz L."/>
            <person name="Zhao X."/>
            <person name="Boylan J."/>
            <person name="Ott S."/>
            <person name="Bowen H."/>
            <person name="Vavikolanu K."/>
            <person name="Mehta A."/>
            <person name="Aluvathingal J."/>
            <person name="Nadendla S."/>
            <person name="Myers T."/>
            <person name="Yan Y."/>
            <person name="Sichtig H."/>
        </authorList>
    </citation>
    <scope>NUCLEOTIDE SEQUENCE [LARGE SCALE GENOMIC DNA]</scope>
    <source>
        <strain evidence="1 2">FDAARGOS_899</strain>
    </source>
</reference>
<gene>
    <name evidence="1" type="ORF">I6G56_18245</name>
</gene>
<sequence>MNRLIDIIGRRAALAGVALGLAACAGGGPVGEAPATLPRIVAHRGGAADAPENTLDAIRAAIANRADAIWLTVQLSRDGVPVLYRPADLSALTQSSGPVAGYTAAQLARMNAGWHFRDASGQYPYRTRAAGIPTLRDALRAIPPAMPIVLDMKAVPAAPQAKAVADVLTSEAAWPRVTIYSTDAAYQAAFASYPHARLFESRDATRGRLVNVLLGGACERAPDAPNASYAPVWAGFEMHRNLTVSERFTLGEGVSSVTATLWTPATVACFRRRANVRILAIAVNDADDYRAAACLGLDAVLADSPRKMAEVEAALRARPLRCDAAAR</sequence>
<name>A0A7U4P1P5_9BURK</name>
<dbReference type="Pfam" id="PF03009">
    <property type="entry name" value="GDPD"/>
    <property type="match status" value="1"/>
</dbReference>
<dbReference type="InterPro" id="IPR006311">
    <property type="entry name" value="TAT_signal"/>
</dbReference>
<dbReference type="CDD" id="cd08580">
    <property type="entry name" value="GDPD_Rv2277c_like"/>
    <property type="match status" value="1"/>
</dbReference>